<dbReference type="HOGENOM" id="CLU_2862650_0_0_5"/>
<accession>C5B6V4</accession>
<geneLocation type="plasmid" evidence="2 3">
    <name>p3META1</name>
</geneLocation>
<dbReference type="KEGG" id="mea:Mex_p30010"/>
<keyword evidence="1" id="KW-0175">Coiled coil</keyword>
<evidence type="ECO:0000313" key="2">
    <source>
        <dbReference type="EMBL" id="ACS44186.1"/>
    </source>
</evidence>
<sequence>MWGLMATESDDRSKEALEEALAAAEARAERAEIESSALRTKLAQVEKQLANLHRQMMGAGGRRG</sequence>
<protein>
    <submittedName>
        <fullName evidence="2">Uncharacterized protein</fullName>
    </submittedName>
</protein>
<gene>
    <name evidence="2" type="ordered locus">MexAM1_p3METAp0010</name>
</gene>
<name>C5B6V4_METEA</name>
<evidence type="ECO:0000313" key="3">
    <source>
        <dbReference type="Proteomes" id="UP000009081"/>
    </source>
</evidence>
<dbReference type="Proteomes" id="UP000009081">
    <property type="component" value="Plasmid p3META1"/>
</dbReference>
<organism evidence="2 3">
    <name type="scientific">Methylorubrum extorquens (strain ATCC 14718 / DSM 1338 / JCM 2805 / NCIMB 9133 / AM1)</name>
    <name type="common">Methylobacterium extorquens</name>
    <dbReference type="NCBI Taxonomy" id="272630"/>
    <lineage>
        <taxon>Bacteria</taxon>
        <taxon>Pseudomonadati</taxon>
        <taxon>Pseudomonadota</taxon>
        <taxon>Alphaproteobacteria</taxon>
        <taxon>Hyphomicrobiales</taxon>
        <taxon>Methylobacteriaceae</taxon>
        <taxon>Methylorubrum</taxon>
    </lineage>
</organism>
<proteinExistence type="predicted"/>
<keyword evidence="3" id="KW-1185">Reference proteome</keyword>
<feature type="coiled-coil region" evidence="1">
    <location>
        <begin position="14"/>
        <end position="55"/>
    </location>
</feature>
<dbReference type="AlphaFoldDB" id="C5B6V4"/>
<dbReference type="EMBL" id="CP001514">
    <property type="protein sequence ID" value="ACS44186.1"/>
    <property type="molecule type" value="Genomic_DNA"/>
</dbReference>
<evidence type="ECO:0000256" key="1">
    <source>
        <dbReference type="SAM" id="Coils"/>
    </source>
</evidence>
<reference evidence="2 3" key="1">
    <citation type="journal article" date="2009" name="PLoS ONE">
        <title>Methylobacterium genome sequences: a reference blueprint to investigate microbial metabolism of C1 compounds from natural and industrial sources.</title>
        <authorList>
            <person name="Vuilleumier S."/>
            <person name="Chistoserdova L."/>
            <person name="Lee M.-C."/>
            <person name="Bringel F."/>
            <person name="Lajus A."/>
            <person name="Zhou Y."/>
            <person name="Gourion B."/>
            <person name="Barbe V."/>
            <person name="Chang J."/>
            <person name="Cruveiller S."/>
            <person name="Dossat C."/>
            <person name="Gillett W."/>
            <person name="Gruffaz C."/>
            <person name="Haugen E."/>
            <person name="Hourcade E."/>
            <person name="Levy R."/>
            <person name="Mangenot S."/>
            <person name="Muller E."/>
            <person name="Nadalig T."/>
            <person name="Pagni M."/>
            <person name="Penny C."/>
            <person name="Peyraud R."/>
            <person name="Robinson D.G."/>
            <person name="Roche D."/>
            <person name="Rouy Z."/>
            <person name="Saenampechek C."/>
            <person name="Salvignol G."/>
            <person name="Vallenet D."/>
            <person name="Wu Z."/>
            <person name="Marx C.J."/>
            <person name="Vorholt J.A."/>
            <person name="Olson M.V."/>
            <person name="Kaul R."/>
            <person name="Weissenbach J."/>
            <person name="Medigue C."/>
            <person name="Lidstrom M.E."/>
        </authorList>
    </citation>
    <scope>NUCLEOTIDE SEQUENCE [LARGE SCALE GENOMIC DNA]</scope>
    <source>
        <strain evidence="3">ATCC 14718 / DSM 1338 / JCM 2805 / NCIMB 9133 / AM1</strain>
    </source>
</reference>
<keyword evidence="2" id="KW-0614">Plasmid</keyword>